<dbReference type="InterPro" id="IPR000048">
    <property type="entry name" value="IQ_motif_EF-hand-BS"/>
</dbReference>
<dbReference type="CDD" id="cd23767">
    <property type="entry name" value="IQCD"/>
    <property type="match status" value="1"/>
</dbReference>
<dbReference type="PANTHER" id="PTHR13140:SF706">
    <property type="entry name" value="DILUTE CLASS UNCONVENTIONAL MYOSIN, ISOFORM C"/>
    <property type="match status" value="1"/>
</dbReference>
<dbReference type="CDD" id="cd15480">
    <property type="entry name" value="fMyo2p_CBD"/>
    <property type="match status" value="1"/>
</dbReference>
<evidence type="ECO:0000313" key="13">
    <source>
        <dbReference type="EMBL" id="SAM05334.1"/>
    </source>
</evidence>
<evidence type="ECO:0000256" key="9">
    <source>
        <dbReference type="SAM" id="Coils"/>
    </source>
</evidence>
<dbReference type="Gene3D" id="1.20.5.190">
    <property type="match status" value="2"/>
</dbReference>
<dbReference type="PROSITE" id="PS51456">
    <property type="entry name" value="MYOSIN_MOTOR"/>
    <property type="match status" value="1"/>
</dbReference>
<dbReference type="Pfam" id="PF00063">
    <property type="entry name" value="Myosin_head"/>
    <property type="match status" value="1"/>
</dbReference>
<dbReference type="CDD" id="cd01380">
    <property type="entry name" value="MYSc_Myo5"/>
    <property type="match status" value="1"/>
</dbReference>
<protein>
    <recommendedName>
        <fullName evidence="15">Myosin motor domain-containing protein</fullName>
    </recommendedName>
</protein>
<dbReference type="InterPro" id="IPR036961">
    <property type="entry name" value="Kinesin_motor_dom_sf"/>
</dbReference>
<dbReference type="InParanoid" id="A0A168QQR3"/>
<evidence type="ECO:0000256" key="4">
    <source>
        <dbReference type="ARBA" id="ARBA00023054"/>
    </source>
</evidence>
<dbReference type="InterPro" id="IPR001609">
    <property type="entry name" value="Myosin_head_motor_dom-like"/>
</dbReference>
<dbReference type="InterPro" id="IPR036103">
    <property type="entry name" value="MYSc_Myo5"/>
</dbReference>
<dbReference type="PROSITE" id="PS50096">
    <property type="entry name" value="IQ"/>
    <property type="match status" value="2"/>
</dbReference>
<dbReference type="Gene3D" id="1.20.58.530">
    <property type="match status" value="1"/>
</dbReference>
<reference evidence="13" key="1">
    <citation type="submission" date="2016-04" db="EMBL/GenBank/DDBJ databases">
        <authorList>
            <person name="Evans L.H."/>
            <person name="Alamgir A."/>
            <person name="Owens N."/>
            <person name="Weber N.D."/>
            <person name="Virtaneva K."/>
            <person name="Barbian K."/>
            <person name="Babar A."/>
            <person name="Rosenke K."/>
        </authorList>
    </citation>
    <scope>NUCLEOTIDE SEQUENCE [LARGE SCALE GENOMIC DNA]</scope>
    <source>
        <strain evidence="13">CBS 101.48</strain>
    </source>
</reference>
<dbReference type="PRINTS" id="PR00193">
    <property type="entry name" value="MYOSINHEAVY"/>
</dbReference>
<keyword evidence="5 8" id="KW-0518">Myosin</keyword>
<feature type="binding site" evidence="8">
    <location>
        <begin position="175"/>
        <end position="182"/>
    </location>
    <ligand>
        <name>ATP</name>
        <dbReference type="ChEBI" id="CHEBI:30616"/>
    </ligand>
</feature>
<dbReference type="EMBL" id="LT554468">
    <property type="protein sequence ID" value="SAM05334.1"/>
    <property type="molecule type" value="Genomic_DNA"/>
</dbReference>
<dbReference type="GO" id="GO:0016020">
    <property type="term" value="C:membrane"/>
    <property type="evidence" value="ECO:0007669"/>
    <property type="project" value="TreeGrafter"/>
</dbReference>
<dbReference type="GO" id="GO:0005524">
    <property type="term" value="F:ATP binding"/>
    <property type="evidence" value="ECO:0007669"/>
    <property type="project" value="UniProtKB-UniRule"/>
</dbReference>
<dbReference type="OrthoDB" id="6108017at2759"/>
<evidence type="ECO:0000313" key="14">
    <source>
        <dbReference type="Proteomes" id="UP000078561"/>
    </source>
</evidence>
<dbReference type="Pfam" id="PF00612">
    <property type="entry name" value="IQ"/>
    <property type="match status" value="2"/>
</dbReference>
<dbReference type="GO" id="GO:0051015">
    <property type="term" value="F:actin filament binding"/>
    <property type="evidence" value="ECO:0007669"/>
    <property type="project" value="TreeGrafter"/>
</dbReference>
<dbReference type="GO" id="GO:0016459">
    <property type="term" value="C:myosin complex"/>
    <property type="evidence" value="ECO:0007669"/>
    <property type="project" value="UniProtKB-KW"/>
</dbReference>
<sequence length="1623" mass="185259">MTLSSLQALEVYTKGTKAWFADSKEAWISATCQSTTITQDKVTLVFEADSNHKEYVFECSVATLEKTDGSDLPPLRNPLKLENTDDLTNLSYLNEPAVLNTIRTRYLQHLIYTYSGIVLIAVNPFDRVSLYDSDVVQQYSGRRRGELDPHLFAIAEDAYRCMIREKSNQTIVVSGESGAGKTVSAKYIMRYFATADDQVSSGMRNKKSDGGMTEVEEQILATNPIMEAFGNAKTTRNDNSSRFGRYIEIQFDTDTNIVGAKVRTYLLERSRLIFQPETERNYHIFYQLCAGAPLSEKKEFELHDYTSFHYLNQNGPTSIPHVDDAEEFGHTQRALSTVGLSVQLQWCIFRLLAALLHLGNIQITGRADAMISDSDEALQTSCRLLGIQATEFRKWIVRKQIITRSEKIVTNLSPLQAQVVKDSVAKYVYANLFEWLVGVINERLSCPDEANVATFIGVLDIYGFEHFKKNSFEQFCINYANEKLQQQFNQHVFKLEQEEYVREQINWTFIEFSDNQKCIELIEGRIGILSLLDEESRMPSGSDEGFIQKLYTNFDKPEYNHHFKKPRFSNKAFTITHYAHQVEYESENFMDKNKDTVPDEHLALLRSTDFDFLKQVLDAAAAANPPPVENKRMSMMLRKPTLGSIFKLSLINLMDTIGGTNVHYIRCIKPNEAKVAWEFEPNMVLSQLRACGVLETIRISCEGYPTRWTFEDFVDRYYALVPFNHWDPQQRPDVHELASIILDKTISDSSMYQVGKTKIFFRAGQYMRRFICRNRFLRTRTLAVGLQTAIRRKAARKKLVELRAYRASLVIQTNWRRFMARKQYIAKQKFVLQLQTVIRGRQGVQKLEVCRQNHAATQIQRLLRGWMARKHYQTQRNLVIHLQSCIRQRLASTRFLSLRNEARSATHLKELSYALEMKVVELTQTLTTVRDEKKALTDRTTQLDTQIRTWVDKYEKLERKSKGFEEKLKEPTVPLEKWQALEVERDTWMNDHKQLADQLKTKARDMDDLTAKLESQTQESGKLKQDLDEANDKIKTMVDAATVTELKSQISALKAQLSQVLHAPRRQPSSTTMHNSSSSSLAPGGSNNARSVSPIMSPSTSIIKQQKQQHDEQQKEKASHSKAPAKPSINDAQSPASPTPGLSRARVGGRRNSSAEQTETQPKTSLDATLQKSKIASKTPRPTSVDQYSKILGAKSIHHEGDLDEDSLAEIHSILRDEDNLQQELVEGLIKGLKMPLPSLQSPPSAKEVFFPAHTIGICVMEMWRLDYVQESERLLFTIMDTIQKQCLSYTNEDAVLPCIYWLSNVHELLSMVWVAEKDKEQRMISSVPGSSGIGLRRSAAWNDFEKLAETIKFELQCLEDNIFHAGMKELKKCLSKMVIPAVVEGQSLPGFTTTDANRFYKRIIPGGSSGPTYTMDNVLNLLNKVWRAMKCYALETSVATQVLTELLKLIGVTAFNDLLMRKNFSSWKRAMQIQYNITRIEEWCKSHDINEGILQLEHLMQSAKLLQMKKGTLEDIENIYEACWILSPTQIQKLMSNYYVADYENPITGDILQAVADHVISGNKNDILLLDSVALDDTSSPFEIPNVRHPAPQSYLPAWLSQLKKLRRLIQLAPLDSFNVVG</sequence>
<dbReference type="PROSITE" id="PS51126">
    <property type="entry name" value="DILUTE"/>
    <property type="match status" value="1"/>
</dbReference>
<dbReference type="PANTHER" id="PTHR13140">
    <property type="entry name" value="MYOSIN"/>
    <property type="match status" value="1"/>
</dbReference>
<dbReference type="SMART" id="SM00242">
    <property type="entry name" value="MYSc"/>
    <property type="match status" value="1"/>
</dbReference>
<evidence type="ECO:0008006" key="15">
    <source>
        <dbReference type="Google" id="ProtNLM"/>
    </source>
</evidence>
<evidence type="ECO:0000256" key="5">
    <source>
        <dbReference type="ARBA" id="ARBA00023123"/>
    </source>
</evidence>
<dbReference type="GO" id="GO:0005737">
    <property type="term" value="C:cytoplasm"/>
    <property type="evidence" value="ECO:0007669"/>
    <property type="project" value="TreeGrafter"/>
</dbReference>
<dbReference type="Gene3D" id="3.40.850.10">
    <property type="entry name" value="Kinesin motor domain"/>
    <property type="match status" value="1"/>
</dbReference>
<evidence type="ECO:0000256" key="10">
    <source>
        <dbReference type="SAM" id="MobiDB-lite"/>
    </source>
</evidence>
<keyword evidence="7 8" id="KW-0009">Actin-binding</keyword>
<keyword evidence="14" id="KW-1185">Reference proteome</keyword>
<dbReference type="Gene3D" id="1.10.10.820">
    <property type="match status" value="1"/>
</dbReference>
<comment type="similarity">
    <text evidence="1 8">Belongs to the TRAFAC class myosin-kinesin ATPase superfamily. Myosin family.</text>
</comment>
<dbReference type="SMART" id="SM01132">
    <property type="entry name" value="DIL"/>
    <property type="match status" value="1"/>
</dbReference>
<dbReference type="SUPFAM" id="SSF50084">
    <property type="entry name" value="Myosin S1 fragment, N-terminal domain"/>
    <property type="match status" value="1"/>
</dbReference>
<feature type="compositionally biased region" description="Polar residues" evidence="10">
    <location>
        <begin position="1085"/>
        <end position="1103"/>
    </location>
</feature>
<feature type="domain" description="Myosin motor" evidence="12">
    <location>
        <begin position="82"/>
        <end position="774"/>
    </location>
</feature>
<name>A0A168QQR3_ABSGL</name>
<accession>A0A168QQR3</accession>
<feature type="compositionally biased region" description="Polar residues" evidence="10">
    <location>
        <begin position="1151"/>
        <end position="1187"/>
    </location>
</feature>
<dbReference type="FunFam" id="1.10.10.820:FF:000001">
    <property type="entry name" value="Myosin heavy chain"/>
    <property type="match status" value="1"/>
</dbReference>
<dbReference type="GO" id="GO:0007015">
    <property type="term" value="P:actin filament organization"/>
    <property type="evidence" value="ECO:0007669"/>
    <property type="project" value="TreeGrafter"/>
</dbReference>
<dbReference type="Gene3D" id="1.20.120.720">
    <property type="entry name" value="Myosin VI head, motor domain, U50 subdomain"/>
    <property type="match status" value="1"/>
</dbReference>
<gene>
    <name evidence="13" type="primary">ABSGL_11209.1 scaffold 12295</name>
</gene>
<dbReference type="Proteomes" id="UP000078561">
    <property type="component" value="Unassembled WGS sequence"/>
</dbReference>
<keyword evidence="4 9" id="KW-0175">Coiled coil</keyword>
<feature type="domain" description="Dilute" evidence="11">
    <location>
        <begin position="1273"/>
        <end position="1562"/>
    </location>
</feature>
<evidence type="ECO:0000256" key="6">
    <source>
        <dbReference type="ARBA" id="ARBA00023175"/>
    </source>
</evidence>
<dbReference type="Pfam" id="PF01843">
    <property type="entry name" value="DIL"/>
    <property type="match status" value="1"/>
</dbReference>
<dbReference type="SUPFAM" id="SSF52540">
    <property type="entry name" value="P-loop containing nucleoside triphosphate hydrolases"/>
    <property type="match status" value="1"/>
</dbReference>
<dbReference type="SMART" id="SM00015">
    <property type="entry name" value="IQ"/>
    <property type="match status" value="3"/>
</dbReference>
<evidence type="ECO:0000259" key="11">
    <source>
        <dbReference type="PROSITE" id="PS51126"/>
    </source>
</evidence>
<evidence type="ECO:0000256" key="2">
    <source>
        <dbReference type="ARBA" id="ARBA00022741"/>
    </source>
</evidence>
<dbReference type="FunCoup" id="A0A168QQR3">
    <property type="interactions" value="111"/>
</dbReference>
<keyword evidence="3 8" id="KW-0067">ATP-binding</keyword>
<dbReference type="STRING" id="4829.A0A168QQR3"/>
<dbReference type="Gene3D" id="3.30.70.1590">
    <property type="match status" value="1"/>
</dbReference>
<evidence type="ECO:0000256" key="8">
    <source>
        <dbReference type="PROSITE-ProRule" id="PRU00782"/>
    </source>
</evidence>
<evidence type="ECO:0000256" key="3">
    <source>
        <dbReference type="ARBA" id="ARBA00022840"/>
    </source>
</evidence>
<evidence type="ECO:0000259" key="12">
    <source>
        <dbReference type="PROSITE" id="PS51456"/>
    </source>
</evidence>
<proteinExistence type="inferred from homology"/>
<keyword evidence="6 8" id="KW-0505">Motor protein</keyword>
<feature type="compositionally biased region" description="Low complexity" evidence="10">
    <location>
        <begin position="1069"/>
        <end position="1080"/>
    </location>
</feature>
<feature type="region of interest" description="Actin-binding" evidence="8">
    <location>
        <begin position="650"/>
        <end position="672"/>
    </location>
</feature>
<dbReference type="GO" id="GO:0000146">
    <property type="term" value="F:microfilament motor activity"/>
    <property type="evidence" value="ECO:0007669"/>
    <property type="project" value="TreeGrafter"/>
</dbReference>
<dbReference type="InterPro" id="IPR002710">
    <property type="entry name" value="Dilute_dom"/>
</dbReference>
<keyword evidence="2 8" id="KW-0547">Nucleotide-binding</keyword>
<evidence type="ECO:0000256" key="7">
    <source>
        <dbReference type="ARBA" id="ARBA00023203"/>
    </source>
</evidence>
<dbReference type="InterPro" id="IPR027417">
    <property type="entry name" value="P-loop_NTPase"/>
</dbReference>
<evidence type="ECO:0000256" key="1">
    <source>
        <dbReference type="ARBA" id="ARBA00008314"/>
    </source>
</evidence>
<dbReference type="InterPro" id="IPR046943">
    <property type="entry name" value="Fungal_Myo2/2A_CBD"/>
</dbReference>
<feature type="coiled-coil region" evidence="9">
    <location>
        <begin position="919"/>
        <end position="967"/>
    </location>
</feature>
<organism evidence="13">
    <name type="scientific">Absidia glauca</name>
    <name type="common">Pin mould</name>
    <dbReference type="NCBI Taxonomy" id="4829"/>
    <lineage>
        <taxon>Eukaryota</taxon>
        <taxon>Fungi</taxon>
        <taxon>Fungi incertae sedis</taxon>
        <taxon>Mucoromycota</taxon>
        <taxon>Mucoromycotina</taxon>
        <taxon>Mucoromycetes</taxon>
        <taxon>Mucorales</taxon>
        <taxon>Cunninghamellaceae</taxon>
        <taxon>Absidia</taxon>
    </lineage>
</organism>
<feature type="region of interest" description="Disordered" evidence="10">
    <location>
        <begin position="1059"/>
        <end position="1187"/>
    </location>
</feature>
<feature type="compositionally biased region" description="Basic and acidic residues" evidence="10">
    <location>
        <begin position="1108"/>
        <end position="1119"/>
    </location>
</feature>